<dbReference type="GO" id="GO:0006886">
    <property type="term" value="P:intracellular protein transport"/>
    <property type="evidence" value="ECO:0007669"/>
    <property type="project" value="InterPro"/>
</dbReference>
<evidence type="ECO:0000313" key="20">
    <source>
        <dbReference type="EMBL" id="CAD7196581.1"/>
    </source>
</evidence>
<dbReference type="InterPro" id="IPR036174">
    <property type="entry name" value="Znf_Sec23_Sec24_sf"/>
</dbReference>
<protein>
    <recommendedName>
        <fullName evidence="13">Protein transport protein SEC23</fullName>
    </recommendedName>
</protein>
<comment type="similarity">
    <text evidence="2 13">Belongs to the SEC23/SEC24 family. SEC23 subfamily.</text>
</comment>
<organism evidence="20">
    <name type="scientific">Timema douglasi</name>
    <name type="common">Walking stick</name>
    <dbReference type="NCBI Taxonomy" id="61478"/>
    <lineage>
        <taxon>Eukaryota</taxon>
        <taxon>Metazoa</taxon>
        <taxon>Ecdysozoa</taxon>
        <taxon>Arthropoda</taxon>
        <taxon>Hexapoda</taxon>
        <taxon>Insecta</taxon>
        <taxon>Pterygota</taxon>
        <taxon>Neoptera</taxon>
        <taxon>Polyneoptera</taxon>
        <taxon>Phasmatodea</taxon>
        <taxon>Timematodea</taxon>
        <taxon>Timematoidea</taxon>
        <taxon>Timematidae</taxon>
        <taxon>Timema</taxon>
    </lineage>
</organism>
<dbReference type="Pfam" id="PF04811">
    <property type="entry name" value="Sec23_trunk"/>
    <property type="match status" value="1"/>
</dbReference>
<dbReference type="PANTHER" id="PTHR11141:SF0">
    <property type="entry name" value="PROTEIN TRANSPORT PROTEIN SEC23"/>
    <property type="match status" value="1"/>
</dbReference>
<keyword evidence="8 13" id="KW-0931">ER-Golgi transport</keyword>
<dbReference type="InterPro" id="IPR029006">
    <property type="entry name" value="ADF-H/Gelsolin-like_dom_sf"/>
</dbReference>
<evidence type="ECO:0000256" key="8">
    <source>
        <dbReference type="ARBA" id="ARBA00022892"/>
    </source>
</evidence>
<evidence type="ECO:0000256" key="12">
    <source>
        <dbReference type="ARBA" id="ARBA00023329"/>
    </source>
</evidence>
<dbReference type="InterPro" id="IPR007123">
    <property type="entry name" value="Gelsolin-like_dom"/>
</dbReference>
<keyword evidence="10" id="KW-0333">Golgi apparatus</keyword>
<accession>A0A7R8VDR2</accession>
<dbReference type="AlphaFoldDB" id="A0A7R8VDR2"/>
<dbReference type="InterPro" id="IPR012990">
    <property type="entry name" value="Beta-sandwich_Sec23_24"/>
</dbReference>
<dbReference type="Gene3D" id="2.30.30.380">
    <property type="entry name" value="Zn-finger domain of Sec23/24"/>
    <property type="match status" value="1"/>
</dbReference>
<dbReference type="CDD" id="cd11287">
    <property type="entry name" value="Sec23_C"/>
    <property type="match status" value="1"/>
</dbReference>
<proteinExistence type="inferred from homology"/>
<evidence type="ECO:0000259" key="16">
    <source>
        <dbReference type="Pfam" id="PF04810"/>
    </source>
</evidence>
<dbReference type="GO" id="GO:0005096">
    <property type="term" value="F:GTPase activator activity"/>
    <property type="evidence" value="ECO:0007669"/>
    <property type="project" value="TreeGrafter"/>
</dbReference>
<dbReference type="Pfam" id="PF04815">
    <property type="entry name" value="Sec23_helical"/>
    <property type="match status" value="1"/>
</dbReference>
<dbReference type="PANTHER" id="PTHR11141">
    <property type="entry name" value="PROTEIN TRANSPORT PROTEIN SEC23"/>
    <property type="match status" value="1"/>
</dbReference>
<dbReference type="InterPro" id="IPR036465">
    <property type="entry name" value="vWFA_dom_sf"/>
</dbReference>
<evidence type="ECO:0000259" key="17">
    <source>
        <dbReference type="Pfam" id="PF04811"/>
    </source>
</evidence>
<evidence type="ECO:0000256" key="2">
    <source>
        <dbReference type="ARBA" id="ARBA00009210"/>
    </source>
</evidence>
<evidence type="ECO:0000256" key="10">
    <source>
        <dbReference type="ARBA" id="ARBA00023034"/>
    </source>
</evidence>
<feature type="domain" description="Sec23/Sec24 trunk" evidence="17">
    <location>
        <begin position="128"/>
        <end position="380"/>
    </location>
</feature>
<dbReference type="Gene3D" id="3.40.20.10">
    <property type="entry name" value="Severin"/>
    <property type="match status" value="1"/>
</dbReference>
<dbReference type="GO" id="GO:0008270">
    <property type="term" value="F:zinc ion binding"/>
    <property type="evidence" value="ECO:0007669"/>
    <property type="project" value="InterPro"/>
</dbReference>
<keyword evidence="12 13" id="KW-0968">Cytoplasmic vesicle</keyword>
<feature type="compositionally biased region" description="Low complexity" evidence="14">
    <location>
        <begin position="212"/>
        <end position="228"/>
    </location>
</feature>
<keyword evidence="5 13" id="KW-0479">Metal-binding</keyword>
<comment type="function">
    <text evidence="13">Component of the coat protein complex II (COPII) which promotes the formation of transport vesicles from the endoplasmic reticulum (ER). The coat has two main functions, the physical deformation of the endoplasmic reticulum membrane into vesicles and the selection of cargo molecules.</text>
</comment>
<gene>
    <name evidence="20" type="ORF">TDIB3V08_LOCUS2922</name>
</gene>
<dbReference type="GO" id="GO:0030127">
    <property type="term" value="C:COPII vesicle coat"/>
    <property type="evidence" value="ECO:0007669"/>
    <property type="project" value="InterPro"/>
</dbReference>
<feature type="domain" description="Sec23/Sec24 helical" evidence="18">
    <location>
        <begin position="541"/>
        <end position="639"/>
    </location>
</feature>
<evidence type="ECO:0000256" key="3">
    <source>
        <dbReference type="ARBA" id="ARBA00022448"/>
    </source>
</evidence>
<keyword evidence="11 13" id="KW-0472">Membrane</keyword>
<dbReference type="InterPro" id="IPR037364">
    <property type="entry name" value="Sec23"/>
</dbReference>
<dbReference type="GO" id="GO:0070971">
    <property type="term" value="C:endoplasmic reticulum exit site"/>
    <property type="evidence" value="ECO:0007669"/>
    <property type="project" value="TreeGrafter"/>
</dbReference>
<dbReference type="InterPro" id="IPR006895">
    <property type="entry name" value="Znf_Sec23_Sec24"/>
</dbReference>
<dbReference type="Pfam" id="PF04810">
    <property type="entry name" value="zf-Sec23_Sec24"/>
    <property type="match status" value="1"/>
</dbReference>
<dbReference type="Gene3D" id="1.20.120.730">
    <property type="entry name" value="Sec23/Sec24 helical domain"/>
    <property type="match status" value="1"/>
</dbReference>
<keyword evidence="4 13" id="KW-0963">Cytoplasm</keyword>
<name>A0A7R8VDR2_TIMDO</name>
<dbReference type="InterPro" id="IPR037550">
    <property type="entry name" value="Sec23_C"/>
</dbReference>
<dbReference type="SUPFAM" id="SSF82754">
    <property type="entry name" value="C-terminal, gelsolin-like domain of Sec23/24"/>
    <property type="match status" value="1"/>
</dbReference>
<dbReference type="InterPro" id="IPR006900">
    <property type="entry name" value="Sec23/24_helical_dom"/>
</dbReference>
<evidence type="ECO:0000259" key="18">
    <source>
        <dbReference type="Pfam" id="PF04815"/>
    </source>
</evidence>
<evidence type="ECO:0000256" key="13">
    <source>
        <dbReference type="RuleBase" id="RU365030"/>
    </source>
</evidence>
<dbReference type="InterPro" id="IPR036175">
    <property type="entry name" value="Sec23/24_helical_dom_sf"/>
</dbReference>
<keyword evidence="3 13" id="KW-0813">Transport</keyword>
<evidence type="ECO:0000259" key="15">
    <source>
        <dbReference type="Pfam" id="PF00626"/>
    </source>
</evidence>
<dbReference type="FunFam" id="3.40.50.410:FF:000008">
    <property type="entry name" value="Protein transport protein SEC23"/>
    <property type="match status" value="1"/>
</dbReference>
<dbReference type="SUPFAM" id="SSF82919">
    <property type="entry name" value="Zn-finger domain of Sec23/24"/>
    <property type="match status" value="1"/>
</dbReference>
<comment type="subcellular location">
    <subcellularLocation>
        <location evidence="13">Cytoplasmic vesicle</location>
        <location evidence="13">COPII-coated vesicle membrane</location>
        <topology evidence="13">Peripheral membrane protein</topology>
        <orientation evidence="13">Cytoplasmic side</orientation>
    </subcellularLocation>
    <subcellularLocation>
        <location evidence="13">Endoplasmic reticulum membrane</location>
        <topology evidence="13">Peripheral membrane protein</topology>
        <orientation evidence="13">Cytoplasmic side</orientation>
    </subcellularLocation>
    <subcellularLocation>
        <location evidence="1">Golgi apparatus membrane</location>
    </subcellularLocation>
</comment>
<feature type="domain" description="Gelsolin-like" evidence="15">
    <location>
        <begin position="655"/>
        <end position="741"/>
    </location>
</feature>
<evidence type="ECO:0000256" key="1">
    <source>
        <dbReference type="ARBA" id="ARBA00004394"/>
    </source>
</evidence>
<keyword evidence="9 13" id="KW-0653">Protein transport</keyword>
<dbReference type="Pfam" id="PF00626">
    <property type="entry name" value="Gelsolin"/>
    <property type="match status" value="1"/>
</dbReference>
<dbReference type="Gene3D" id="2.60.40.1670">
    <property type="entry name" value="beta-sandwich domain of Sec23/24"/>
    <property type="match status" value="1"/>
</dbReference>
<dbReference type="GO" id="GO:0005789">
    <property type="term" value="C:endoplasmic reticulum membrane"/>
    <property type="evidence" value="ECO:0007669"/>
    <property type="project" value="UniProtKB-SubCell"/>
</dbReference>
<keyword evidence="6 13" id="KW-0256">Endoplasmic reticulum</keyword>
<evidence type="ECO:0000256" key="9">
    <source>
        <dbReference type="ARBA" id="ARBA00022927"/>
    </source>
</evidence>
<dbReference type="SUPFAM" id="SSF81995">
    <property type="entry name" value="beta-sandwich domain of Sec23/24"/>
    <property type="match status" value="1"/>
</dbReference>
<evidence type="ECO:0000256" key="6">
    <source>
        <dbReference type="ARBA" id="ARBA00022824"/>
    </source>
</evidence>
<dbReference type="FunFam" id="2.30.30.380:FF:000001">
    <property type="entry name" value="Protein transport protein SEC23"/>
    <property type="match status" value="1"/>
</dbReference>
<evidence type="ECO:0000259" key="19">
    <source>
        <dbReference type="Pfam" id="PF08033"/>
    </source>
</evidence>
<dbReference type="FunFam" id="3.40.20.10:FF:000003">
    <property type="entry name" value="Protein transport protein SEC23"/>
    <property type="match status" value="1"/>
</dbReference>
<evidence type="ECO:0000256" key="14">
    <source>
        <dbReference type="SAM" id="MobiDB-lite"/>
    </source>
</evidence>
<evidence type="ECO:0000256" key="11">
    <source>
        <dbReference type="ARBA" id="ARBA00023136"/>
    </source>
</evidence>
<dbReference type="InterPro" id="IPR006896">
    <property type="entry name" value="Sec23/24_trunk_dom"/>
</dbReference>
<feature type="domain" description="Sec23/Sec24 beta-sandwich" evidence="19">
    <location>
        <begin position="402"/>
        <end position="527"/>
    </location>
</feature>
<feature type="domain" description="Zinc finger Sec23/Sec24-type" evidence="16">
    <location>
        <begin position="58"/>
        <end position="98"/>
    </location>
</feature>
<dbReference type="CDD" id="cd01478">
    <property type="entry name" value="Sec23-like"/>
    <property type="match status" value="1"/>
</dbReference>
<evidence type="ECO:0000256" key="5">
    <source>
        <dbReference type="ARBA" id="ARBA00022723"/>
    </source>
</evidence>
<dbReference type="SUPFAM" id="SSF81811">
    <property type="entry name" value="Helical domain of Sec23/24"/>
    <property type="match status" value="1"/>
</dbReference>
<feature type="region of interest" description="Disordered" evidence="14">
    <location>
        <begin position="211"/>
        <end position="230"/>
    </location>
</feature>
<dbReference type="GO" id="GO:0000139">
    <property type="term" value="C:Golgi membrane"/>
    <property type="evidence" value="ECO:0007669"/>
    <property type="project" value="UniProtKB-SubCell"/>
</dbReference>
<sequence length="789" mass="89188">MTTYEEFIQQNEDRDGVRFTWNVWPSSRLEATRLVVPLGCLYQPLKERPDLPPIQYDPVLCTRNTCRAILNPLCQVDYRAKLWVCNFCLQRNPFPPQYAAISEQHQPAELIPIFSTIEYTITRAQCLPPIFLLVVDTCIDDEELGALKDSLQMSLSLLPPNALIGLVTFGKMVQVHELGCEGCSKSYVFRGTKDLTAKQIQDMLGIGKFTAPQQQSQPRGPGGQPLSPANRFLQPVHKCDMSLTDLLGELQRDPWPVSQGKRSLRSTGVALSIAVGLLECAYPNTGARIMMFVGGPCSQGPGQVVNDDLRQPIRSHHDIHKDNAKYMKKAIKHYEGLAFRAATNGHAIDIYSCALDQTGLMEMKQCCNSSGYKHLLGERFYCCRLEYEGKTYFNMKGEFKMAFNGTLEVKCSREVKVSGAIGPCVSLNVKGPAVSDTEIGLGGTCQWKFCTFNPNTTCALFFEVVNQQSTLNIWTCPDYFKITVLFCLQHSAPIPQGGRGCLQFITQYQHSSGQRRIRVTTIARNWADASANLHHISAGFDQEAAAVLMSRMVVFRAETDDGPDVLRWVDRMLIRLCQKFGEYAKDDPNSFRLSENFSLYPQFMYHLRRSQFLQVFNNSPDETSFYRHMLMREDLTQSLIMIQPILYSYSFNGPPEPVLLDTSSIQPDRILLMDTFFQILIFHGETIAQWRALQYQDMAEYENFRQLLQAPVDDAQEILQTRFPMPRYIDTEQGGSQARFLLSKVNPSQTHNNMYAYGGQESGAPVLTDDVSLQVFMEHLKKLAVSSTA</sequence>
<reference evidence="20" key="1">
    <citation type="submission" date="2020-11" db="EMBL/GenBank/DDBJ databases">
        <authorList>
            <person name="Tran Van P."/>
        </authorList>
    </citation>
    <scope>NUCLEOTIDE SEQUENCE</scope>
</reference>
<dbReference type="Gene3D" id="3.40.50.410">
    <property type="entry name" value="von Willebrand factor, type A domain"/>
    <property type="match status" value="1"/>
</dbReference>
<dbReference type="InterPro" id="IPR036180">
    <property type="entry name" value="Gelsolin-like_dom_sf"/>
</dbReference>
<dbReference type="SUPFAM" id="SSF53300">
    <property type="entry name" value="vWA-like"/>
    <property type="match status" value="1"/>
</dbReference>
<dbReference type="GO" id="GO:0090110">
    <property type="term" value="P:COPII-coated vesicle cargo loading"/>
    <property type="evidence" value="ECO:0007669"/>
    <property type="project" value="TreeGrafter"/>
</dbReference>
<evidence type="ECO:0000256" key="7">
    <source>
        <dbReference type="ARBA" id="ARBA00022833"/>
    </source>
</evidence>
<dbReference type="EMBL" id="OA565228">
    <property type="protein sequence ID" value="CAD7196581.1"/>
    <property type="molecule type" value="Genomic_DNA"/>
</dbReference>
<dbReference type="Pfam" id="PF08033">
    <property type="entry name" value="Sec23_BS"/>
    <property type="match status" value="1"/>
</dbReference>
<dbReference type="FunFam" id="1.20.120.730:FF:000001">
    <property type="entry name" value="Protein transport protein SEC23"/>
    <property type="match status" value="1"/>
</dbReference>
<evidence type="ECO:0000256" key="4">
    <source>
        <dbReference type="ARBA" id="ARBA00022490"/>
    </source>
</evidence>
<keyword evidence="7 13" id="KW-0862">Zinc</keyword>